<feature type="compositionally biased region" description="Gly residues" evidence="1">
    <location>
        <begin position="172"/>
        <end position="186"/>
    </location>
</feature>
<organism evidence="3 4">
    <name type="scientific">Tieghemiomyces parasiticus</name>
    <dbReference type="NCBI Taxonomy" id="78921"/>
    <lineage>
        <taxon>Eukaryota</taxon>
        <taxon>Fungi</taxon>
        <taxon>Fungi incertae sedis</taxon>
        <taxon>Zoopagomycota</taxon>
        <taxon>Kickxellomycotina</taxon>
        <taxon>Dimargaritomycetes</taxon>
        <taxon>Dimargaritales</taxon>
        <taxon>Dimargaritaceae</taxon>
        <taxon>Tieghemiomyces</taxon>
    </lineage>
</organism>
<dbReference type="EMBL" id="JANBPT010000073">
    <property type="protein sequence ID" value="KAJ1928447.1"/>
    <property type="molecule type" value="Genomic_DNA"/>
</dbReference>
<name>A0A9W8ACW0_9FUNG</name>
<evidence type="ECO:0000313" key="3">
    <source>
        <dbReference type="EMBL" id="KAJ1928447.1"/>
    </source>
</evidence>
<evidence type="ECO:0000256" key="1">
    <source>
        <dbReference type="SAM" id="MobiDB-lite"/>
    </source>
</evidence>
<accession>A0A9W8ACW0</accession>
<feature type="transmembrane region" description="Helical" evidence="2">
    <location>
        <begin position="129"/>
        <end position="149"/>
    </location>
</feature>
<feature type="transmembrane region" description="Helical" evidence="2">
    <location>
        <begin position="87"/>
        <end position="109"/>
    </location>
</feature>
<dbReference type="AlphaFoldDB" id="A0A9W8ACW0"/>
<evidence type="ECO:0000256" key="2">
    <source>
        <dbReference type="SAM" id="Phobius"/>
    </source>
</evidence>
<reference evidence="3" key="1">
    <citation type="submission" date="2022-07" db="EMBL/GenBank/DDBJ databases">
        <title>Phylogenomic reconstructions and comparative analyses of Kickxellomycotina fungi.</title>
        <authorList>
            <person name="Reynolds N.K."/>
            <person name="Stajich J.E."/>
            <person name="Barry K."/>
            <person name="Grigoriev I.V."/>
            <person name="Crous P."/>
            <person name="Smith M.E."/>
        </authorList>
    </citation>
    <scope>NUCLEOTIDE SEQUENCE</scope>
    <source>
        <strain evidence="3">RSA 861</strain>
    </source>
</reference>
<sequence>MSDSPTPHRSPKQSPPHVTQDTGGHSPRSPSPPVDLHTTLLPGHPPLTAAGGGGGGGGGGGNRDRGITGGRDPEYPTDMRTTVDRPVVHTLTLALVLIEAAVVLTRIVLDLYDPVWFLRHPKTAWLLHFISVTLLTTFNLAVLGEILAWGPQAYFLGQGFADRAGEEDGPETGNGRGGGSGGGGNAVGQSSHDTFLRPRFYYGHKWRGGIHMVDTAVTLAALLFEVLPTNPHYRHWGTLVVLLRLVRIGDVVAAFMDVAATNAEGRVRDLRQMVDYRDGRIQELTSQYRNMINHVMQQTEVARSSE</sequence>
<dbReference type="Proteomes" id="UP001150569">
    <property type="component" value="Unassembled WGS sequence"/>
</dbReference>
<feature type="region of interest" description="Disordered" evidence="1">
    <location>
        <begin position="165"/>
        <end position="189"/>
    </location>
</feature>
<feature type="compositionally biased region" description="Gly residues" evidence="1">
    <location>
        <begin position="50"/>
        <end position="61"/>
    </location>
</feature>
<keyword evidence="2" id="KW-0812">Transmembrane</keyword>
<feature type="region of interest" description="Disordered" evidence="1">
    <location>
        <begin position="1"/>
        <end position="81"/>
    </location>
</feature>
<feature type="compositionally biased region" description="Low complexity" evidence="1">
    <location>
        <begin position="36"/>
        <end position="48"/>
    </location>
</feature>
<protein>
    <submittedName>
        <fullName evidence="3">Uncharacterized protein</fullName>
    </submittedName>
</protein>
<keyword evidence="2" id="KW-0472">Membrane</keyword>
<keyword evidence="4" id="KW-1185">Reference proteome</keyword>
<comment type="caution">
    <text evidence="3">The sequence shown here is derived from an EMBL/GenBank/DDBJ whole genome shotgun (WGS) entry which is preliminary data.</text>
</comment>
<gene>
    <name evidence="3" type="ORF">IWQ60_002059</name>
</gene>
<feature type="compositionally biased region" description="Basic and acidic residues" evidence="1">
    <location>
        <begin position="62"/>
        <end position="74"/>
    </location>
</feature>
<keyword evidence="2" id="KW-1133">Transmembrane helix</keyword>
<proteinExistence type="predicted"/>
<evidence type="ECO:0000313" key="4">
    <source>
        <dbReference type="Proteomes" id="UP001150569"/>
    </source>
</evidence>